<evidence type="ECO:0000313" key="4">
    <source>
        <dbReference type="Proteomes" id="UP000636518"/>
    </source>
</evidence>
<reference evidence="3" key="3">
    <citation type="submission" date="2021-06" db="EMBL/GenBank/DDBJ databases">
        <title>Updating the genus Pseudomonas: Description of 43 new species and partition of the Pseudomonas putida group.</title>
        <authorList>
            <person name="Girard L."/>
            <person name="Lood C."/>
            <person name="Vandamme P."/>
            <person name="Rokni-Zadeh H."/>
            <person name="Van Noort V."/>
            <person name="Hofte M."/>
            <person name="Lavigne R."/>
            <person name="De Mot R."/>
        </authorList>
    </citation>
    <scope>NUCLEOTIDE SEQUENCE</scope>
    <source>
        <strain evidence="3">SWRI12</strain>
    </source>
</reference>
<keyword evidence="4" id="KW-1185">Reference proteome</keyword>
<reference evidence="2" key="2">
    <citation type="submission" date="2020-07" db="EMBL/GenBank/DDBJ databases">
        <authorList>
            <person name="Lood C."/>
            <person name="Girard L."/>
        </authorList>
    </citation>
    <scope>NUCLEOTIDE SEQUENCE</scope>
    <source>
        <strain evidence="2">SWRI12</strain>
    </source>
</reference>
<dbReference type="RefSeq" id="WP_186705208.1">
    <property type="nucleotide sequence ID" value="NZ_JABWRB020000001.1"/>
</dbReference>
<dbReference type="AlphaFoldDB" id="A0A923F9X0"/>
<comment type="caution">
    <text evidence="2">The sequence shown here is derived from an EMBL/GenBank/DDBJ whole genome shotgun (WGS) entry which is preliminary data.</text>
</comment>
<proteinExistence type="predicted"/>
<evidence type="ECO:0000313" key="2">
    <source>
        <dbReference type="EMBL" id="MBC3388887.1"/>
    </source>
</evidence>
<accession>A0A923F9X0</accession>
<protein>
    <submittedName>
        <fullName evidence="2">Uncharacterized protein</fullName>
    </submittedName>
</protein>
<dbReference type="EMBL" id="JABWRB020000001">
    <property type="protein sequence ID" value="MBV4494654.1"/>
    <property type="molecule type" value="Genomic_DNA"/>
</dbReference>
<gene>
    <name evidence="3" type="ORF">HU715_004725</name>
    <name evidence="2" type="ORF">HU715_04400</name>
</gene>
<keyword evidence="1" id="KW-0812">Transmembrane</keyword>
<keyword evidence="1" id="KW-0472">Membrane</keyword>
<reference evidence="2 4" key="1">
    <citation type="journal article" date="2020" name="Microorganisms">
        <title>Reliable Identification of Environmental Pseudomonas Isolates Using the rpoD Gene.</title>
        <authorList>
            <consortium name="The Broad Institute Genome Sequencing Platform"/>
            <person name="Girard L."/>
            <person name="Lood C."/>
            <person name="Rokni-Zadeh H."/>
            <person name="van Noort V."/>
            <person name="Lavigne R."/>
            <person name="De Mot R."/>
        </authorList>
    </citation>
    <scope>NUCLEOTIDE SEQUENCE</scope>
    <source>
        <strain evidence="2 4">SWRI12</strain>
    </source>
</reference>
<sequence length="201" mass="22910">MFKRLIETKISAEWLFDKFWPVFWMSAGGLITAQVTSISDLFKSFDPLVVFTLSIIGAYLTLGFYFLIIKSQKIAIQNRRAEQMLAATTTNPLEKEFKQKIININDFYDPYYTPHIKKSFVDCQIIGPGNLLIQGGQLIRCELTHVQIAIIKDEGKLFGVTILDNPIITNTMIANCTLLMTLDNYNSLSDNLKKHIPVINR</sequence>
<dbReference type="Proteomes" id="UP000636518">
    <property type="component" value="Unassembled WGS sequence"/>
</dbReference>
<feature type="transmembrane region" description="Helical" evidence="1">
    <location>
        <begin position="48"/>
        <end position="69"/>
    </location>
</feature>
<dbReference type="EMBL" id="JABWRB010000004">
    <property type="protein sequence ID" value="MBC3388887.1"/>
    <property type="molecule type" value="Genomic_DNA"/>
</dbReference>
<keyword evidence="1" id="KW-1133">Transmembrane helix</keyword>
<evidence type="ECO:0000313" key="3">
    <source>
        <dbReference type="EMBL" id="MBV4494654.1"/>
    </source>
</evidence>
<organism evidence="2">
    <name type="scientific">Pseudomonas zanjanensis</name>
    <dbReference type="NCBI Taxonomy" id="2745496"/>
    <lineage>
        <taxon>Bacteria</taxon>
        <taxon>Pseudomonadati</taxon>
        <taxon>Pseudomonadota</taxon>
        <taxon>Gammaproteobacteria</taxon>
        <taxon>Pseudomonadales</taxon>
        <taxon>Pseudomonadaceae</taxon>
        <taxon>Pseudomonas</taxon>
    </lineage>
</organism>
<name>A0A923F9X0_9PSED</name>
<feature type="transmembrane region" description="Helical" evidence="1">
    <location>
        <begin position="21"/>
        <end position="42"/>
    </location>
</feature>
<evidence type="ECO:0000256" key="1">
    <source>
        <dbReference type="SAM" id="Phobius"/>
    </source>
</evidence>